<evidence type="ECO:0000313" key="2">
    <source>
        <dbReference type="Proteomes" id="UP000266841"/>
    </source>
</evidence>
<proteinExistence type="predicted"/>
<keyword evidence="2" id="KW-1185">Reference proteome</keyword>
<dbReference type="eggNOG" id="ENOG502SXH4">
    <property type="taxonomic scope" value="Eukaryota"/>
</dbReference>
<comment type="caution">
    <text evidence="1">The sequence shown here is derived from an EMBL/GenBank/DDBJ whole genome shotgun (WGS) entry which is preliminary data.</text>
</comment>
<feature type="non-terminal residue" evidence="1">
    <location>
        <position position="1"/>
    </location>
</feature>
<dbReference type="OrthoDB" id="52287at2759"/>
<reference evidence="1 2" key="1">
    <citation type="journal article" date="2012" name="Genome Biol.">
        <title>Genome and low-iron response of an oceanic diatom adapted to chronic iron limitation.</title>
        <authorList>
            <person name="Lommer M."/>
            <person name="Specht M."/>
            <person name="Roy A.S."/>
            <person name="Kraemer L."/>
            <person name="Andreson R."/>
            <person name="Gutowska M.A."/>
            <person name="Wolf J."/>
            <person name="Bergner S.V."/>
            <person name="Schilhabel M.B."/>
            <person name="Klostermeier U.C."/>
            <person name="Beiko R.G."/>
            <person name="Rosenstiel P."/>
            <person name="Hippler M."/>
            <person name="Laroche J."/>
        </authorList>
    </citation>
    <scope>NUCLEOTIDE SEQUENCE [LARGE SCALE GENOMIC DNA]</scope>
    <source>
        <strain evidence="1 2">CCMP1005</strain>
    </source>
</reference>
<accession>K0RYN8</accession>
<organism evidence="1 2">
    <name type="scientific">Thalassiosira oceanica</name>
    <name type="common">Marine diatom</name>
    <dbReference type="NCBI Taxonomy" id="159749"/>
    <lineage>
        <taxon>Eukaryota</taxon>
        <taxon>Sar</taxon>
        <taxon>Stramenopiles</taxon>
        <taxon>Ochrophyta</taxon>
        <taxon>Bacillariophyta</taxon>
        <taxon>Coscinodiscophyceae</taxon>
        <taxon>Thalassiosirophycidae</taxon>
        <taxon>Thalassiosirales</taxon>
        <taxon>Thalassiosiraceae</taxon>
        <taxon>Thalassiosira</taxon>
    </lineage>
</organism>
<evidence type="ECO:0000313" key="1">
    <source>
        <dbReference type="EMBL" id="EJK58908.1"/>
    </source>
</evidence>
<sequence length="303" mass="34215">GAANYPPFKSGTLEGGNVDYTFYTPRVFNGRLHYDHVRECPSEAPSTAPSAVPTVSPWVTTRVSYAFYVEHDPYTVSGAIMYDMSYWTRKVLDKLISGMDPVLTGYAEDDNLKVDSVKTRVMTPREIGYICVPTPPQECLPVFVDVEVRHDKTISTNDVTFALLKTLPRLISKEVTGSKEIEYVVHRAEAVTTRVSGEIIAIYQDTIVVGDYHPKNRISSGSAHVFVRRGGCGLIKPSCRRQTEQHWICSERALRYTRIRLLSARSMVVTTEFSVDQHTSLFEAERSGLIKRSCWRQTEQHTI</sequence>
<gene>
    <name evidence="1" type="ORF">THAOC_20932</name>
</gene>
<dbReference type="AlphaFoldDB" id="K0RYN8"/>
<dbReference type="Proteomes" id="UP000266841">
    <property type="component" value="Unassembled WGS sequence"/>
</dbReference>
<protein>
    <submittedName>
        <fullName evidence="1">Uncharacterized protein</fullName>
    </submittedName>
</protein>
<dbReference type="EMBL" id="AGNL01024002">
    <property type="protein sequence ID" value="EJK58908.1"/>
    <property type="molecule type" value="Genomic_DNA"/>
</dbReference>
<name>K0RYN8_THAOC</name>